<dbReference type="GeneID" id="94844490"/>
<dbReference type="RefSeq" id="XP_068352107.1">
    <property type="nucleotide sequence ID" value="XM_068509786.1"/>
</dbReference>
<evidence type="ECO:0000313" key="1">
    <source>
        <dbReference type="EMBL" id="OHS98970.1"/>
    </source>
</evidence>
<dbReference type="VEuPathDB" id="TrichDB:TRFO_34658"/>
<protein>
    <submittedName>
        <fullName evidence="1">Uncharacterized protein</fullName>
    </submittedName>
</protein>
<dbReference type="Proteomes" id="UP000179807">
    <property type="component" value="Unassembled WGS sequence"/>
</dbReference>
<keyword evidence="2" id="KW-1185">Reference proteome</keyword>
<organism evidence="1 2">
    <name type="scientific">Tritrichomonas foetus</name>
    <dbReference type="NCBI Taxonomy" id="1144522"/>
    <lineage>
        <taxon>Eukaryota</taxon>
        <taxon>Metamonada</taxon>
        <taxon>Parabasalia</taxon>
        <taxon>Tritrichomonadida</taxon>
        <taxon>Tritrichomonadidae</taxon>
        <taxon>Tritrichomonas</taxon>
    </lineage>
</organism>
<reference evidence="1" key="1">
    <citation type="submission" date="2016-10" db="EMBL/GenBank/DDBJ databases">
        <authorList>
            <person name="Benchimol M."/>
            <person name="Almeida L.G."/>
            <person name="Vasconcelos A.T."/>
            <person name="Perreira-Neves A."/>
            <person name="Rosa I.A."/>
            <person name="Tasca T."/>
            <person name="Bogo M.R."/>
            <person name="de Souza W."/>
        </authorList>
    </citation>
    <scope>NUCLEOTIDE SEQUENCE [LARGE SCALE GENOMIC DNA]</scope>
    <source>
        <strain evidence="1">K</strain>
    </source>
</reference>
<sequence>MSVEGDLKSTLKTNSTNDQIWNENGNNGYDNVNNIMESNRYNCGSDIHCINECNEVFSLGCIITGTNIASPPPMHLPPLILSDAKLKGGKITLPPLLLSM</sequence>
<comment type="caution">
    <text evidence="1">The sequence shown here is derived from an EMBL/GenBank/DDBJ whole genome shotgun (WGS) entry which is preliminary data.</text>
</comment>
<evidence type="ECO:0000313" key="2">
    <source>
        <dbReference type="Proteomes" id="UP000179807"/>
    </source>
</evidence>
<dbReference type="EMBL" id="MLAK01001029">
    <property type="protein sequence ID" value="OHS98970.1"/>
    <property type="molecule type" value="Genomic_DNA"/>
</dbReference>
<dbReference type="AlphaFoldDB" id="A0A1J4JIK0"/>
<name>A0A1J4JIK0_9EUKA</name>
<accession>A0A1J4JIK0</accession>
<proteinExistence type="predicted"/>
<gene>
    <name evidence="1" type="ORF">TRFO_34658</name>
</gene>